<dbReference type="KEGG" id="fbl:Fbal_1161"/>
<dbReference type="InterPro" id="IPR033900">
    <property type="entry name" value="Gram_neg_porin_domain"/>
</dbReference>
<dbReference type="GO" id="GO:0009279">
    <property type="term" value="C:cell outer membrane"/>
    <property type="evidence" value="ECO:0007669"/>
    <property type="project" value="UniProtKB-SubCell"/>
</dbReference>
<dbReference type="EMBL" id="CP002209">
    <property type="protein sequence ID" value="ADN75370.1"/>
    <property type="molecule type" value="Genomic_DNA"/>
</dbReference>
<feature type="domain" description="Porin" evidence="6">
    <location>
        <begin position="9"/>
        <end position="323"/>
    </location>
</feature>
<dbReference type="CDD" id="cd00342">
    <property type="entry name" value="gram_neg_porins"/>
    <property type="match status" value="1"/>
</dbReference>
<dbReference type="InterPro" id="IPR001897">
    <property type="entry name" value="Porin_gammaproteobac"/>
</dbReference>
<dbReference type="InterPro" id="IPR050298">
    <property type="entry name" value="Gram-neg_bact_OMP"/>
</dbReference>
<dbReference type="Gene3D" id="2.40.160.10">
    <property type="entry name" value="Porin"/>
    <property type="match status" value="1"/>
</dbReference>
<evidence type="ECO:0000313" key="8">
    <source>
        <dbReference type="Proteomes" id="UP000006683"/>
    </source>
</evidence>
<dbReference type="PRINTS" id="PR00183">
    <property type="entry name" value="ECOLIPORIN"/>
</dbReference>
<dbReference type="PANTHER" id="PTHR34501">
    <property type="entry name" value="PROTEIN YDDL-RELATED"/>
    <property type="match status" value="1"/>
</dbReference>
<dbReference type="Pfam" id="PF13609">
    <property type="entry name" value="Porin_4"/>
    <property type="match status" value="1"/>
</dbReference>
<dbReference type="RefSeq" id="WP_013344676.1">
    <property type="nucleotide sequence ID" value="NC_014541.1"/>
</dbReference>
<dbReference type="PANTHER" id="PTHR34501:SF2">
    <property type="entry name" value="OUTER MEMBRANE PORIN F-RELATED"/>
    <property type="match status" value="1"/>
</dbReference>
<dbReference type="InterPro" id="IPR023614">
    <property type="entry name" value="Porin_dom_sf"/>
</dbReference>
<dbReference type="OrthoDB" id="784582at2"/>
<dbReference type="eggNOG" id="COG3203">
    <property type="taxonomic scope" value="Bacteria"/>
</dbReference>
<dbReference type="STRING" id="550540.Fbal_1161"/>
<organism evidence="7 8">
    <name type="scientific">Ferrimonas balearica (strain DSM 9799 / CCM 4581 / KCTC 23876 / PAT)</name>
    <dbReference type="NCBI Taxonomy" id="550540"/>
    <lineage>
        <taxon>Bacteria</taxon>
        <taxon>Pseudomonadati</taxon>
        <taxon>Pseudomonadota</taxon>
        <taxon>Gammaproteobacteria</taxon>
        <taxon>Alteromonadales</taxon>
        <taxon>Ferrimonadaceae</taxon>
        <taxon>Ferrimonas</taxon>
    </lineage>
</organism>
<dbReference type="Proteomes" id="UP000006683">
    <property type="component" value="Chromosome"/>
</dbReference>
<evidence type="ECO:0000256" key="5">
    <source>
        <dbReference type="SAM" id="SignalP"/>
    </source>
</evidence>
<dbReference type="AlphaFoldDB" id="E1SW81"/>
<evidence type="ECO:0000313" key="7">
    <source>
        <dbReference type="EMBL" id="ADN75370.1"/>
    </source>
</evidence>
<evidence type="ECO:0000256" key="2">
    <source>
        <dbReference type="ARBA" id="ARBA00007539"/>
    </source>
</evidence>
<feature type="signal peptide" evidence="5">
    <location>
        <begin position="1"/>
        <end position="21"/>
    </location>
</feature>
<name>E1SW81_FERBD</name>
<keyword evidence="4" id="KW-0472">Membrane</keyword>
<keyword evidence="8" id="KW-1185">Reference proteome</keyword>
<evidence type="ECO:0000256" key="3">
    <source>
        <dbReference type="ARBA" id="ARBA00022729"/>
    </source>
</evidence>
<evidence type="ECO:0000256" key="1">
    <source>
        <dbReference type="ARBA" id="ARBA00004571"/>
    </source>
</evidence>
<accession>E1SW81</accession>
<protein>
    <submittedName>
        <fullName evidence="7">Porin Gram-negative type</fullName>
    </submittedName>
</protein>
<proteinExistence type="inferred from homology"/>
<evidence type="ECO:0000256" key="4">
    <source>
        <dbReference type="ARBA" id="ARBA00023136"/>
    </source>
</evidence>
<keyword evidence="3 5" id="KW-0732">Signal</keyword>
<dbReference type="GeneID" id="67181396"/>
<evidence type="ECO:0000259" key="6">
    <source>
        <dbReference type="Pfam" id="PF13609"/>
    </source>
</evidence>
<dbReference type="SUPFAM" id="SSF56935">
    <property type="entry name" value="Porins"/>
    <property type="match status" value="1"/>
</dbReference>
<dbReference type="HOGENOM" id="CLU_058202_1_0_6"/>
<sequence>MKKTLLAAAIPALMFANGASAVELYNDGVNSVSMGGHLTVELSDKNGDTQLGANSPRINFSFNRDLGDGFKLDSRIEMGMSNFVTSGESFSTRLGYIGVGHDDYGRLSAGKQWSVYYDVTAATDMPIAWGSDSLFSYANGTDGGKLGLGRADQSVQYRNGVSLGNAGDLNFGVQWQGANDIYDDRLSASVTYGIAGVKLGYAYSGGDVDYAANGGVKDANVHAFSAAYGTYGKGLYLAGAYAMSENLQNSELAGNAIIADEADGYEALAAYGLNNGLNLYVLYQGVEDTTNDLTVQEYTNFGAEYKLTPNTVVYGAYKVDHGSDIKDTDDGFAVGLRIFL</sequence>
<gene>
    <name evidence="7" type="ordered locus">Fbal_1161</name>
</gene>
<comment type="subcellular location">
    <subcellularLocation>
        <location evidence="1">Cell outer membrane</location>
        <topology evidence="1">Multi-pass membrane protein</topology>
    </subcellularLocation>
</comment>
<reference evidence="7 8" key="1">
    <citation type="journal article" date="2010" name="Stand. Genomic Sci.">
        <title>Complete genome sequence of Ferrimonas balearica type strain (PAT).</title>
        <authorList>
            <person name="Nolan M."/>
            <person name="Sikorski J."/>
            <person name="Davenport K."/>
            <person name="Lucas S."/>
            <person name="Glavina Del Rio T."/>
            <person name="Tice H."/>
            <person name="Cheng J."/>
            <person name="Goodwin L."/>
            <person name="Pitluck S."/>
            <person name="Liolios K."/>
            <person name="Ivanova N."/>
            <person name="Mavromatis K."/>
            <person name="Ovchinnikova G."/>
            <person name="Pati A."/>
            <person name="Chen A."/>
            <person name="Palaniappan K."/>
            <person name="Land M."/>
            <person name="Hauser L."/>
            <person name="Chang Y."/>
            <person name="Jeffries C."/>
            <person name="Tapia R."/>
            <person name="Brettin T."/>
            <person name="Detter J."/>
            <person name="Han C."/>
            <person name="Yasawong M."/>
            <person name="Rohde M."/>
            <person name="Tindall B."/>
            <person name="Goker M."/>
            <person name="Woyke T."/>
            <person name="Bristow J."/>
            <person name="Eisen J."/>
            <person name="Markowitz V."/>
            <person name="Hugenholtz P."/>
            <person name="Kyrpides N."/>
            <person name="Klenk H."/>
            <person name="Lapidus A."/>
        </authorList>
    </citation>
    <scope>NUCLEOTIDE SEQUENCE [LARGE SCALE GENOMIC DNA]</scope>
    <source>
        <strain evidence="8">DSM 9799 / CCM 4581 / KCTC 23876 / PAT</strain>
    </source>
</reference>
<comment type="similarity">
    <text evidence="2">Belongs to the Gram-negative porin family.</text>
</comment>
<feature type="chain" id="PRO_5003151992" evidence="5">
    <location>
        <begin position="22"/>
        <end position="340"/>
    </location>
</feature>
<dbReference type="GO" id="GO:0015288">
    <property type="term" value="F:porin activity"/>
    <property type="evidence" value="ECO:0007669"/>
    <property type="project" value="InterPro"/>
</dbReference>
<dbReference type="GO" id="GO:0034220">
    <property type="term" value="P:monoatomic ion transmembrane transport"/>
    <property type="evidence" value="ECO:0007669"/>
    <property type="project" value="InterPro"/>
</dbReference>